<evidence type="ECO:0000256" key="2">
    <source>
        <dbReference type="ARBA" id="ARBA00022679"/>
    </source>
</evidence>
<dbReference type="EC" id="2.2.1.9" evidence="7"/>
<sequence>MIRTALTQWARVLMTSFADAGVEHVVISPGSRSTPFVLAAAREPRFICHDIIDERAAAFFALGQARRTGRPSLLLCTSGTAGAHYFPAIVEAAMSRVPLLVLTADRPNELQSCAAAQTIDQLKLFGGYARQFFDLGLPDPAPSALRALRRIVAQATFTSTWPSAGAVHLNARAKQPLEPMEPETRDEHALAHEVGSLLAEPLVSAFAPRMEPDPAAIGILARWALSAARPLIVCGPSPLAPRADELHRDALFDLARTLAAPVFCEAASNVRFVDAAAARGVLLCDAFDTFLRSPSFRANAQADLVLHLGAPPTSASWAAYAGGLRSARRIIFSEEGWNDPQNSAALHLFGSTRASLEALHRAMAPAPAPAREKPPGAWQELLCRANDIAWSIIDEDLARTTTMTEAAAVRAIVGALPIGSHLFLGNSLPIREVDTFCKGSHATARVLSQRGASGIDGLIAGAAGAASVGDSPMTLLLGDISFLHDVSSLLIARPLRASFVIAVLNNGGGRIFEQLPVASWPGIERAELAHLTTPHDRSTEHAAHLYGHPFERVASLPELSDALARAHARPGCTLLEVVVPPHGAHEQHSRIWETASAAVGRLVERFGPF</sequence>
<organism evidence="10 11">
    <name type="scientific">Pendulispora albinea</name>
    <dbReference type="NCBI Taxonomy" id="2741071"/>
    <lineage>
        <taxon>Bacteria</taxon>
        <taxon>Pseudomonadati</taxon>
        <taxon>Myxococcota</taxon>
        <taxon>Myxococcia</taxon>
        <taxon>Myxococcales</taxon>
        <taxon>Sorangiineae</taxon>
        <taxon>Pendulisporaceae</taxon>
        <taxon>Pendulispora</taxon>
    </lineage>
</organism>
<dbReference type="InterPro" id="IPR029061">
    <property type="entry name" value="THDP-binding"/>
</dbReference>
<reference evidence="10 11" key="1">
    <citation type="submission" date="2021-12" db="EMBL/GenBank/DDBJ databases">
        <title>Discovery of the Pendulisporaceae a myxobacterial family with distinct sporulation behavior and unique specialized metabolism.</title>
        <authorList>
            <person name="Garcia R."/>
            <person name="Popoff A."/>
            <person name="Bader C.D."/>
            <person name="Loehr J."/>
            <person name="Walesch S."/>
            <person name="Walt C."/>
            <person name="Boldt J."/>
            <person name="Bunk B."/>
            <person name="Haeckl F.J.F.P.J."/>
            <person name="Gunesch A.P."/>
            <person name="Birkelbach J."/>
            <person name="Nuebel U."/>
            <person name="Pietschmann T."/>
            <person name="Bach T."/>
            <person name="Mueller R."/>
        </authorList>
    </citation>
    <scope>NUCLEOTIDE SEQUENCE [LARGE SCALE GENOMIC DNA]</scope>
    <source>
        <strain evidence="10 11">MSr11954</strain>
    </source>
</reference>
<keyword evidence="11" id="KW-1185">Reference proteome</keyword>
<comment type="function">
    <text evidence="7">Catalyzes the thiamine diphosphate-dependent decarboxylation of 2-oxoglutarate and the subsequent addition of the resulting succinic semialdehyde-thiamine pyrophosphate anion to isochorismate to yield 2-succinyl-5-enolpyruvyl-6-hydroxy-3-cyclohexene-1-carboxylate (SEPHCHC).</text>
</comment>
<dbReference type="Gene3D" id="3.40.50.970">
    <property type="match status" value="2"/>
</dbReference>
<accession>A0ABZ2LQL7</accession>
<keyword evidence="3 7" id="KW-0479">Metal-binding</keyword>
<dbReference type="PANTHER" id="PTHR42916">
    <property type="entry name" value="2-SUCCINYL-5-ENOLPYRUVYL-6-HYDROXY-3-CYCLOHEXENE-1-CARBOXYLATE SYNTHASE"/>
    <property type="match status" value="1"/>
</dbReference>
<dbReference type="InterPro" id="IPR011766">
    <property type="entry name" value="TPP_enzyme_TPP-bd"/>
</dbReference>
<comment type="cofactor">
    <cofactor evidence="7">
        <name>Mg(2+)</name>
        <dbReference type="ChEBI" id="CHEBI:18420"/>
    </cofactor>
    <cofactor evidence="7">
        <name>Mn(2+)</name>
        <dbReference type="ChEBI" id="CHEBI:29035"/>
    </cofactor>
</comment>
<comment type="cofactor">
    <cofactor evidence="7">
        <name>thiamine diphosphate</name>
        <dbReference type="ChEBI" id="CHEBI:58937"/>
    </cofactor>
    <text evidence="7">Binds 1 thiamine pyrophosphate per subunit.</text>
</comment>
<dbReference type="GO" id="GO:0070204">
    <property type="term" value="F:2-succinyl-5-enolpyruvyl-6-hydroxy-3-cyclohexene-1-carboxylic-acid synthase activity"/>
    <property type="evidence" value="ECO:0007669"/>
    <property type="project" value="UniProtKB-EC"/>
</dbReference>
<dbReference type="EMBL" id="CP089984">
    <property type="protein sequence ID" value="WXB12193.1"/>
    <property type="molecule type" value="Genomic_DNA"/>
</dbReference>
<feature type="domain" description="Thiamine pyrophosphate enzyme N-terminal TPP-binding" evidence="9">
    <location>
        <begin position="10"/>
        <end position="123"/>
    </location>
</feature>
<dbReference type="InterPro" id="IPR029035">
    <property type="entry name" value="DHS-like_NAD/FAD-binding_dom"/>
</dbReference>
<dbReference type="Proteomes" id="UP001370348">
    <property type="component" value="Chromosome"/>
</dbReference>
<dbReference type="InterPro" id="IPR004433">
    <property type="entry name" value="MenaQ_synth_MenD"/>
</dbReference>
<keyword evidence="5 7" id="KW-0786">Thiamine pyrophosphate</keyword>
<dbReference type="CDD" id="cd02009">
    <property type="entry name" value="TPP_SHCHC_synthase"/>
    <property type="match status" value="1"/>
</dbReference>
<dbReference type="Pfam" id="PF02776">
    <property type="entry name" value="TPP_enzyme_N"/>
    <property type="match status" value="1"/>
</dbReference>
<protein>
    <recommendedName>
        <fullName evidence="7">2-succinyl-5-enolpyruvyl-6-hydroxy-3-cyclohexene-1-carboxylate synthase</fullName>
        <shortName evidence="7">SEPHCHC synthase</shortName>
        <ecNumber evidence="7">2.2.1.9</ecNumber>
    </recommendedName>
    <alternativeName>
        <fullName evidence="7">Menaquinone biosynthesis protein MenD</fullName>
    </alternativeName>
</protein>
<dbReference type="SUPFAM" id="SSF52518">
    <property type="entry name" value="Thiamin diphosphate-binding fold (THDP-binding)"/>
    <property type="match status" value="2"/>
</dbReference>
<keyword evidence="4 7" id="KW-0460">Magnesium</keyword>
<feature type="domain" description="Thiamine pyrophosphate enzyme TPP-binding" evidence="8">
    <location>
        <begin position="458"/>
        <end position="577"/>
    </location>
</feature>
<evidence type="ECO:0000259" key="8">
    <source>
        <dbReference type="Pfam" id="PF02775"/>
    </source>
</evidence>
<keyword evidence="1 7" id="KW-0474">Menaquinone biosynthesis</keyword>
<evidence type="ECO:0000256" key="4">
    <source>
        <dbReference type="ARBA" id="ARBA00022842"/>
    </source>
</evidence>
<gene>
    <name evidence="7 10" type="primary">menD</name>
    <name evidence="10" type="ORF">LZC94_30610</name>
</gene>
<dbReference type="NCBIfam" id="TIGR00173">
    <property type="entry name" value="menD"/>
    <property type="match status" value="1"/>
</dbReference>
<proteinExistence type="inferred from homology"/>
<name>A0ABZ2LQL7_9BACT</name>
<dbReference type="SUPFAM" id="SSF52467">
    <property type="entry name" value="DHS-like NAD/FAD-binding domain"/>
    <property type="match status" value="1"/>
</dbReference>
<dbReference type="PANTHER" id="PTHR42916:SF1">
    <property type="entry name" value="PROTEIN PHYLLO, CHLOROPLASTIC"/>
    <property type="match status" value="1"/>
</dbReference>
<keyword evidence="6 7" id="KW-0464">Manganese</keyword>
<comment type="similarity">
    <text evidence="7">Belongs to the TPP enzyme family. MenD subfamily.</text>
</comment>
<evidence type="ECO:0000256" key="1">
    <source>
        <dbReference type="ARBA" id="ARBA00022428"/>
    </source>
</evidence>
<comment type="pathway">
    <text evidence="7">Quinol/quinone metabolism; 1,4-dihydroxy-2-naphthoate biosynthesis; 1,4-dihydroxy-2-naphthoate from chorismate: step 2/7.</text>
</comment>
<dbReference type="PIRSF" id="PIRSF004983">
    <property type="entry name" value="MenD"/>
    <property type="match status" value="1"/>
</dbReference>
<evidence type="ECO:0000256" key="6">
    <source>
        <dbReference type="ARBA" id="ARBA00023211"/>
    </source>
</evidence>
<dbReference type="CDD" id="cd07037">
    <property type="entry name" value="TPP_PYR_MenD"/>
    <property type="match status" value="1"/>
</dbReference>
<dbReference type="Pfam" id="PF02775">
    <property type="entry name" value="TPP_enzyme_C"/>
    <property type="match status" value="1"/>
</dbReference>
<evidence type="ECO:0000259" key="9">
    <source>
        <dbReference type="Pfam" id="PF02776"/>
    </source>
</evidence>
<evidence type="ECO:0000313" key="11">
    <source>
        <dbReference type="Proteomes" id="UP001370348"/>
    </source>
</evidence>
<dbReference type="InterPro" id="IPR012001">
    <property type="entry name" value="Thiamin_PyroP_enz_TPP-bd_dom"/>
</dbReference>
<evidence type="ECO:0000256" key="7">
    <source>
        <dbReference type="HAMAP-Rule" id="MF_01659"/>
    </source>
</evidence>
<evidence type="ECO:0000256" key="3">
    <source>
        <dbReference type="ARBA" id="ARBA00022723"/>
    </source>
</evidence>
<dbReference type="HAMAP" id="MF_01659">
    <property type="entry name" value="MenD"/>
    <property type="match status" value="1"/>
</dbReference>
<dbReference type="Gene3D" id="3.40.50.1220">
    <property type="entry name" value="TPP-binding domain"/>
    <property type="match status" value="1"/>
</dbReference>
<comment type="pathway">
    <text evidence="7">Quinol/quinone metabolism; menaquinone biosynthesis.</text>
</comment>
<evidence type="ECO:0000256" key="5">
    <source>
        <dbReference type="ARBA" id="ARBA00023052"/>
    </source>
</evidence>
<comment type="catalytic activity">
    <reaction evidence="7">
        <text>isochorismate + 2-oxoglutarate + H(+) = 5-enolpyruvoyl-6-hydroxy-2-succinyl-cyclohex-3-ene-1-carboxylate + CO2</text>
        <dbReference type="Rhea" id="RHEA:25593"/>
        <dbReference type="ChEBI" id="CHEBI:15378"/>
        <dbReference type="ChEBI" id="CHEBI:16526"/>
        <dbReference type="ChEBI" id="CHEBI:16810"/>
        <dbReference type="ChEBI" id="CHEBI:29780"/>
        <dbReference type="ChEBI" id="CHEBI:58818"/>
        <dbReference type="EC" id="2.2.1.9"/>
    </reaction>
</comment>
<dbReference type="RefSeq" id="WP_394821809.1">
    <property type="nucleotide sequence ID" value="NZ_CP089984.1"/>
</dbReference>
<evidence type="ECO:0000313" key="10">
    <source>
        <dbReference type="EMBL" id="WXB12193.1"/>
    </source>
</evidence>
<keyword evidence="2 7" id="KW-0808">Transferase</keyword>
<comment type="subunit">
    <text evidence="7">Homodimer.</text>
</comment>